<dbReference type="RefSeq" id="WP_166344615.1">
    <property type="nucleotide sequence ID" value="NZ_CP088280.1"/>
</dbReference>
<evidence type="ECO:0000313" key="3">
    <source>
        <dbReference type="Proteomes" id="UP000564836"/>
    </source>
</evidence>
<reference evidence="2 3" key="1">
    <citation type="journal article" date="2017" name="Syst. Appl. Microbiol.">
        <title>Soybeans inoculated with root zone soils of Canadian native legumes harbour diverse and novel Bradyrhizobium spp. that possess agricultural potential.</title>
        <authorList>
            <person name="Bromfield E.S.P."/>
            <person name="Cloutier S."/>
            <person name="Tambong J.T."/>
            <person name="Tran Thi T.V."/>
        </authorList>
    </citation>
    <scope>NUCLEOTIDE SEQUENCE [LARGE SCALE GENOMIC DNA]</scope>
    <source>
        <strain evidence="2 3">323S2</strain>
    </source>
</reference>
<protein>
    <submittedName>
        <fullName evidence="1">Uncharacterized protein</fullName>
    </submittedName>
</protein>
<organism evidence="1">
    <name type="scientific">Bradyrhizobium barranii subsp. barranii</name>
    <dbReference type="NCBI Taxonomy" id="2823807"/>
    <lineage>
        <taxon>Bacteria</taxon>
        <taxon>Pseudomonadati</taxon>
        <taxon>Pseudomonadota</taxon>
        <taxon>Alphaproteobacteria</taxon>
        <taxon>Hyphomicrobiales</taxon>
        <taxon>Nitrobacteraceae</taxon>
        <taxon>Bradyrhizobium</taxon>
        <taxon>Bradyrhizobium barranii</taxon>
    </lineage>
</organism>
<gene>
    <name evidence="2" type="ORF">G6321_00008700</name>
    <name evidence="1" type="ORF">G6321_09525</name>
</gene>
<dbReference type="EMBL" id="JACBFH010000001">
    <property type="protein sequence ID" value="NYY88690.1"/>
    <property type="molecule type" value="Genomic_DNA"/>
</dbReference>
<evidence type="ECO:0000313" key="1">
    <source>
        <dbReference type="EMBL" id="NYY88690.1"/>
    </source>
</evidence>
<sequence>MRIARRHEADGSLTLERTLETTFERFALKDFGPSAAEAITIVQPSRTNVRPRANASVIRFAASHENDLSRHCGAVGFSSFSMARVLRRIRNGIIV</sequence>
<evidence type="ECO:0000313" key="2">
    <source>
        <dbReference type="EMBL" id="UGX95210.1"/>
    </source>
</evidence>
<reference evidence="2 3" key="3">
    <citation type="journal article" date="2022" name="Int. J. Syst. Evol. Microbiol.">
        <title>Strains of Bradyrhizobium barranii sp. nov. associated with legumes native to Canada are symbionts of soybeans and belong to different subspecies (subsp. barranii subsp. nov. and subsp. apii subsp. nov.) and symbiovars (sv. glycinearum and sv. septentrionale).</title>
        <authorList>
            <person name="Bromfield E.S.P."/>
            <person name="Cloutier S."/>
            <person name="Wasai-Hara S."/>
            <person name="Minamisawa K."/>
        </authorList>
    </citation>
    <scope>NUCLEOTIDE SEQUENCE [LARGE SCALE GENOMIC DNA]</scope>
    <source>
        <strain evidence="2 3">323S2</strain>
    </source>
</reference>
<dbReference type="Proteomes" id="UP000564836">
    <property type="component" value="Chromosome"/>
</dbReference>
<dbReference type="EMBL" id="CP088280">
    <property type="protein sequence ID" value="UGX95210.1"/>
    <property type="molecule type" value="Genomic_DNA"/>
</dbReference>
<proteinExistence type="predicted"/>
<name>A0A7Z0Q6H2_9BRAD</name>
<dbReference type="AlphaFoldDB" id="A0A7Z0Q6H2"/>
<accession>A0A7Z0Q6H2</accession>
<reference evidence="1" key="2">
    <citation type="submission" date="2020-06" db="EMBL/GenBank/DDBJ databases">
        <title>Whole Genome Sequence of Bradyrhizobium sp. Strain 323S2.</title>
        <authorList>
            <person name="Bromfield E.S.P."/>
        </authorList>
    </citation>
    <scope>NUCLEOTIDE SEQUENCE [LARGE SCALE GENOMIC DNA]</scope>
    <source>
        <strain evidence="1">323S2</strain>
    </source>
</reference>